<dbReference type="InterPro" id="IPR046671">
    <property type="entry name" value="DUF6541"/>
</dbReference>
<keyword evidence="1" id="KW-1133">Transmembrane helix</keyword>
<evidence type="ECO:0000313" key="2">
    <source>
        <dbReference type="EMBL" id="ANZ36969.1"/>
    </source>
</evidence>
<keyword evidence="1" id="KW-0472">Membrane</keyword>
<evidence type="ECO:0000313" key="3">
    <source>
        <dbReference type="Proteomes" id="UP000093053"/>
    </source>
</evidence>
<dbReference type="STRING" id="1586287.BBK82_13700"/>
<evidence type="ECO:0008006" key="4">
    <source>
        <dbReference type="Google" id="ProtNLM"/>
    </source>
</evidence>
<feature type="transmembrane region" description="Helical" evidence="1">
    <location>
        <begin position="17"/>
        <end position="39"/>
    </location>
</feature>
<feature type="transmembrane region" description="Helical" evidence="1">
    <location>
        <begin position="76"/>
        <end position="97"/>
    </location>
</feature>
<feature type="transmembrane region" description="Helical" evidence="1">
    <location>
        <begin position="414"/>
        <end position="437"/>
    </location>
</feature>
<dbReference type="AlphaFoldDB" id="A0A1B2HH01"/>
<dbReference type="EMBL" id="CP016793">
    <property type="protein sequence ID" value="ANZ36969.1"/>
    <property type="molecule type" value="Genomic_DNA"/>
</dbReference>
<accession>A0A1B2HH01</accession>
<keyword evidence="3" id="KW-1185">Reference proteome</keyword>
<dbReference type="Proteomes" id="UP000093053">
    <property type="component" value="Chromosome"/>
</dbReference>
<organism evidence="2 3">
    <name type="scientific">Lentzea guizhouensis</name>
    <dbReference type="NCBI Taxonomy" id="1586287"/>
    <lineage>
        <taxon>Bacteria</taxon>
        <taxon>Bacillati</taxon>
        <taxon>Actinomycetota</taxon>
        <taxon>Actinomycetes</taxon>
        <taxon>Pseudonocardiales</taxon>
        <taxon>Pseudonocardiaceae</taxon>
        <taxon>Lentzea</taxon>
    </lineage>
</organism>
<proteinExistence type="predicted"/>
<protein>
    <recommendedName>
        <fullName evidence="4">Glycosyltransferase RgtA/B/C/D-like domain-containing protein</fullName>
    </recommendedName>
</protein>
<feature type="transmembrane region" description="Helical" evidence="1">
    <location>
        <begin position="46"/>
        <end position="70"/>
    </location>
</feature>
<sequence length="659" mass="70752">MGRSALVKVQEISMLDAVALLAALVTVVLLWVPGLALAATAGLRGWLLIGAAPAVTMSLVGIAAPVFPLAGVQWNLWTFLVWCVVITGVMGVAVFLLRRRGHELTIPQNPWSASGHLTVVISVVVAAIVAVLVLRAATHGLATVPQGWDAPFHGNAIRLIAETGNSSPRALAWIDAPDNPGGSFYPNAYHCFEALVYHISGADVPRVINTGMLVTTTLTIPLGTIALVRAIGGAAGFAAASALVSTSFAYYPWDLYQWGQLFPYAAALAMIMPFFAVLVRWLDTRADRLGVLVAFLGAGLTATHSASVFVAAGFGVFLVLQRLITDPRDWVRKELPRLAVAAVAIVVLASAYLLGASTMAGATAAFDWPAVTSVSRAFGDAVLFGSDAPWPQWLLALFTIAGLLLLWQDGALRWMVAGYALFLGLLVAAAGLDAPWAQAITSPWWNDRFRLAAIIILPATLAAGWALQAAARAVTDKVLQRLPETTRSRRTAMSVLAVVAIVLAGGYFGQSHGYATRNADRMTWTFDSPVLTPLEHQGLIETGKIVKNGELIMNDRGDGTVWSYAISGRRPVIGHFQGSAAPPKRELLLEKFNRFGKDRQVAEAIRSLNVKYVMVGWGMIAEFKRAEGLKELDSVDGLTPVYRNPEFQLYRIDWDKLAG</sequence>
<evidence type="ECO:0000256" key="1">
    <source>
        <dbReference type="SAM" id="Phobius"/>
    </source>
</evidence>
<feature type="transmembrane region" description="Helical" evidence="1">
    <location>
        <begin position="261"/>
        <end position="282"/>
    </location>
</feature>
<feature type="transmembrane region" description="Helical" evidence="1">
    <location>
        <begin position="117"/>
        <end position="137"/>
    </location>
</feature>
<dbReference type="KEGG" id="led:BBK82_13700"/>
<feature type="transmembrane region" description="Helical" evidence="1">
    <location>
        <begin position="449"/>
        <end position="470"/>
    </location>
</feature>
<gene>
    <name evidence="2" type="ORF">BBK82_13700</name>
</gene>
<dbReference type="Pfam" id="PF20176">
    <property type="entry name" value="DUF6541"/>
    <property type="match status" value="1"/>
</dbReference>
<feature type="transmembrane region" description="Helical" evidence="1">
    <location>
        <begin position="226"/>
        <end position="249"/>
    </location>
</feature>
<feature type="transmembrane region" description="Helical" evidence="1">
    <location>
        <begin position="491"/>
        <end position="509"/>
    </location>
</feature>
<reference evidence="2 3" key="1">
    <citation type="submission" date="2016-07" db="EMBL/GenBank/DDBJ databases">
        <title>Complete genome sequence of the Lentzea guizhouensis DHS C013.</title>
        <authorList>
            <person name="Cao C."/>
        </authorList>
    </citation>
    <scope>NUCLEOTIDE SEQUENCE [LARGE SCALE GENOMIC DNA]</scope>
    <source>
        <strain evidence="2 3">DHS C013</strain>
    </source>
</reference>
<feature type="transmembrane region" description="Helical" evidence="1">
    <location>
        <begin position="390"/>
        <end position="407"/>
    </location>
</feature>
<feature type="transmembrane region" description="Helical" evidence="1">
    <location>
        <begin position="294"/>
        <end position="320"/>
    </location>
</feature>
<feature type="transmembrane region" description="Helical" evidence="1">
    <location>
        <begin position="340"/>
        <end position="366"/>
    </location>
</feature>
<keyword evidence="1" id="KW-0812">Transmembrane</keyword>
<name>A0A1B2HH01_9PSEU</name>